<dbReference type="PANTHER" id="PTHR43133">
    <property type="entry name" value="RNA POLYMERASE ECF-TYPE SIGMA FACTO"/>
    <property type="match status" value="1"/>
</dbReference>
<dbReference type="InterPro" id="IPR013249">
    <property type="entry name" value="RNA_pol_sigma70_r4_t2"/>
</dbReference>
<keyword evidence="2" id="KW-0805">Transcription regulation</keyword>
<dbReference type="PANTHER" id="PTHR43133:SF25">
    <property type="entry name" value="RNA POLYMERASE SIGMA FACTOR RFAY-RELATED"/>
    <property type="match status" value="1"/>
</dbReference>
<dbReference type="Pfam" id="PF04542">
    <property type="entry name" value="Sigma70_r2"/>
    <property type="match status" value="1"/>
</dbReference>
<organism evidence="8 9">
    <name type="scientific">Nesterenkonia sandarakina</name>
    <dbReference type="NCBI Taxonomy" id="272918"/>
    <lineage>
        <taxon>Bacteria</taxon>
        <taxon>Bacillati</taxon>
        <taxon>Actinomycetota</taxon>
        <taxon>Actinomycetes</taxon>
        <taxon>Micrococcales</taxon>
        <taxon>Micrococcaceae</taxon>
        <taxon>Nesterenkonia</taxon>
    </lineage>
</organism>
<dbReference type="Pfam" id="PF08281">
    <property type="entry name" value="Sigma70_r4_2"/>
    <property type="match status" value="1"/>
</dbReference>
<evidence type="ECO:0000313" key="9">
    <source>
        <dbReference type="Proteomes" id="UP000560069"/>
    </source>
</evidence>
<dbReference type="GO" id="GO:0016987">
    <property type="term" value="F:sigma factor activity"/>
    <property type="evidence" value="ECO:0007669"/>
    <property type="project" value="UniProtKB-KW"/>
</dbReference>
<dbReference type="GO" id="GO:0006352">
    <property type="term" value="P:DNA-templated transcription initiation"/>
    <property type="evidence" value="ECO:0007669"/>
    <property type="project" value="InterPro"/>
</dbReference>
<dbReference type="EMBL" id="JACCFQ010000002">
    <property type="protein sequence ID" value="NYJ18160.1"/>
    <property type="molecule type" value="Genomic_DNA"/>
</dbReference>
<dbReference type="InterPro" id="IPR014284">
    <property type="entry name" value="RNA_pol_sigma-70_dom"/>
</dbReference>
<accession>A0A7Z0EBI7</accession>
<dbReference type="NCBIfam" id="TIGR02937">
    <property type="entry name" value="sigma70-ECF"/>
    <property type="match status" value="1"/>
</dbReference>
<dbReference type="InterPro" id="IPR007627">
    <property type="entry name" value="RNA_pol_sigma70_r2"/>
</dbReference>
<dbReference type="InterPro" id="IPR013325">
    <property type="entry name" value="RNA_pol_sigma_r2"/>
</dbReference>
<proteinExistence type="inferred from homology"/>
<evidence type="ECO:0000313" key="8">
    <source>
        <dbReference type="EMBL" id="NYJ18160.1"/>
    </source>
</evidence>
<keyword evidence="9" id="KW-1185">Reference proteome</keyword>
<dbReference type="Gene3D" id="1.10.10.10">
    <property type="entry name" value="Winged helix-like DNA-binding domain superfamily/Winged helix DNA-binding domain"/>
    <property type="match status" value="1"/>
</dbReference>
<keyword evidence="4" id="KW-0804">Transcription</keyword>
<dbReference type="Proteomes" id="UP000560069">
    <property type="component" value="Unassembled WGS sequence"/>
</dbReference>
<dbReference type="SUPFAM" id="SSF88659">
    <property type="entry name" value="Sigma3 and sigma4 domains of RNA polymerase sigma factors"/>
    <property type="match status" value="1"/>
</dbReference>
<keyword evidence="3" id="KW-0731">Sigma factor</keyword>
<feature type="domain" description="RNA polymerase sigma factor 70 region 4 type 2" evidence="6">
    <location>
        <begin position="105"/>
        <end position="156"/>
    </location>
</feature>
<dbReference type="Gene3D" id="1.10.1740.10">
    <property type="match status" value="1"/>
</dbReference>
<comment type="similarity">
    <text evidence="1">Belongs to the sigma-70 factor family. ECF subfamily.</text>
</comment>
<reference evidence="8 9" key="1">
    <citation type="submission" date="2020-07" db="EMBL/GenBank/DDBJ databases">
        <title>Sequencing the genomes of 1000 actinobacteria strains.</title>
        <authorList>
            <person name="Klenk H.-P."/>
        </authorList>
    </citation>
    <scope>NUCLEOTIDE SEQUENCE [LARGE SCALE GENOMIC DNA]</scope>
    <source>
        <strain evidence="8 9">DSM 15664</strain>
    </source>
</reference>
<dbReference type="AlphaFoldDB" id="A0A7Z0EBI7"/>
<dbReference type="InterPro" id="IPR039425">
    <property type="entry name" value="RNA_pol_sigma-70-like"/>
</dbReference>
<evidence type="ECO:0000256" key="2">
    <source>
        <dbReference type="ARBA" id="ARBA00023015"/>
    </source>
</evidence>
<dbReference type="SUPFAM" id="SSF88946">
    <property type="entry name" value="Sigma2 domain of RNA polymerase sigma factors"/>
    <property type="match status" value="1"/>
</dbReference>
<sequence length="192" mass="21596">MTHSRESPVETALRANSIDLLHYFERRTDRDAAADLMAETMLTAWQREKDHPEGTESSRMWLFGIARNVLKNSERGARRRHRLASKLRKLLHPDEASHSADDGVEVRDAIEQLDPALAELVRLIHWEGFSINDAGQILGLPSSTARGSYQRAKQQLREALEPGNSEAQHCPATLPHVDLNTFTGNERVTGID</sequence>
<comment type="caution">
    <text evidence="8">The sequence shown here is derived from an EMBL/GenBank/DDBJ whole genome shotgun (WGS) entry which is preliminary data.</text>
</comment>
<protein>
    <submittedName>
        <fullName evidence="8">RNA polymerase sigma-70 factor (ECF subfamily)</fullName>
    </submittedName>
</protein>
<gene>
    <name evidence="7" type="ORF">HNR11_002619</name>
    <name evidence="8" type="ORF">HNR11_002750</name>
</gene>
<dbReference type="EMBL" id="JACCFQ010000001">
    <property type="protein sequence ID" value="NYJ18085.1"/>
    <property type="molecule type" value="Genomic_DNA"/>
</dbReference>
<evidence type="ECO:0000313" key="7">
    <source>
        <dbReference type="EMBL" id="NYJ18085.1"/>
    </source>
</evidence>
<dbReference type="RefSeq" id="WP_179442766.1">
    <property type="nucleotide sequence ID" value="NZ_BAAALK010000016.1"/>
</dbReference>
<dbReference type="InterPro" id="IPR013324">
    <property type="entry name" value="RNA_pol_sigma_r3/r4-like"/>
</dbReference>
<dbReference type="GO" id="GO:0003677">
    <property type="term" value="F:DNA binding"/>
    <property type="evidence" value="ECO:0007669"/>
    <property type="project" value="InterPro"/>
</dbReference>
<evidence type="ECO:0000256" key="4">
    <source>
        <dbReference type="ARBA" id="ARBA00023163"/>
    </source>
</evidence>
<evidence type="ECO:0000259" key="6">
    <source>
        <dbReference type="Pfam" id="PF08281"/>
    </source>
</evidence>
<evidence type="ECO:0000256" key="1">
    <source>
        <dbReference type="ARBA" id="ARBA00010641"/>
    </source>
</evidence>
<dbReference type="InterPro" id="IPR036388">
    <property type="entry name" value="WH-like_DNA-bd_sf"/>
</dbReference>
<evidence type="ECO:0000256" key="3">
    <source>
        <dbReference type="ARBA" id="ARBA00023082"/>
    </source>
</evidence>
<name>A0A7Z0EBI7_9MICC</name>
<feature type="domain" description="RNA polymerase sigma-70 region 2" evidence="5">
    <location>
        <begin position="23"/>
        <end position="79"/>
    </location>
</feature>
<evidence type="ECO:0000259" key="5">
    <source>
        <dbReference type="Pfam" id="PF04542"/>
    </source>
</evidence>